<evidence type="ECO:0000313" key="1">
    <source>
        <dbReference type="EMBL" id="GIX97961.1"/>
    </source>
</evidence>
<dbReference type="AlphaFoldDB" id="A0AAV4PQ81"/>
<proteinExistence type="predicted"/>
<name>A0AAV4PQ81_9ARAC</name>
<organism evidence="1 2">
    <name type="scientific">Caerostris darwini</name>
    <dbReference type="NCBI Taxonomy" id="1538125"/>
    <lineage>
        <taxon>Eukaryota</taxon>
        <taxon>Metazoa</taxon>
        <taxon>Ecdysozoa</taxon>
        <taxon>Arthropoda</taxon>
        <taxon>Chelicerata</taxon>
        <taxon>Arachnida</taxon>
        <taxon>Araneae</taxon>
        <taxon>Araneomorphae</taxon>
        <taxon>Entelegynae</taxon>
        <taxon>Araneoidea</taxon>
        <taxon>Araneidae</taxon>
        <taxon>Caerostris</taxon>
    </lineage>
</organism>
<keyword evidence="2" id="KW-1185">Reference proteome</keyword>
<dbReference type="Proteomes" id="UP001054837">
    <property type="component" value="Unassembled WGS sequence"/>
</dbReference>
<gene>
    <name evidence="1" type="ORF">CDAR_446531</name>
</gene>
<reference evidence="1 2" key="1">
    <citation type="submission" date="2021-06" db="EMBL/GenBank/DDBJ databases">
        <title>Caerostris darwini draft genome.</title>
        <authorList>
            <person name="Kono N."/>
            <person name="Arakawa K."/>
        </authorList>
    </citation>
    <scope>NUCLEOTIDE SEQUENCE [LARGE SCALE GENOMIC DNA]</scope>
</reference>
<accession>A0AAV4PQ81</accession>
<comment type="caution">
    <text evidence="1">The sequence shown here is derived from an EMBL/GenBank/DDBJ whole genome shotgun (WGS) entry which is preliminary data.</text>
</comment>
<protein>
    <submittedName>
        <fullName evidence="1">Uncharacterized protein</fullName>
    </submittedName>
</protein>
<sequence>MDAYTFIQSLDTLFIIQAPKSKQGTEGSKSHRAAAAPIQSNVFDAISERHRGYGAAVHRNSLLLIANRENFLRSTPLESELPTDSIEMRRDRIAKYVPRIVPNSVIKKDQSPARELFKSVSEWRSDRHCSVANDGGLVQINLQMGNNESASSLLLLKADRNCGYKIRL</sequence>
<evidence type="ECO:0000313" key="2">
    <source>
        <dbReference type="Proteomes" id="UP001054837"/>
    </source>
</evidence>
<dbReference type="EMBL" id="BPLQ01003100">
    <property type="protein sequence ID" value="GIX97961.1"/>
    <property type="molecule type" value="Genomic_DNA"/>
</dbReference>